<dbReference type="PaxDb" id="73239-Q7RH63"/>
<organism evidence="1 2">
    <name type="scientific">Plasmodium yoelii yoelii</name>
    <dbReference type="NCBI Taxonomy" id="73239"/>
    <lineage>
        <taxon>Eukaryota</taxon>
        <taxon>Sar</taxon>
        <taxon>Alveolata</taxon>
        <taxon>Apicomplexa</taxon>
        <taxon>Aconoidasida</taxon>
        <taxon>Haemosporida</taxon>
        <taxon>Plasmodiidae</taxon>
        <taxon>Plasmodium</taxon>
        <taxon>Plasmodium (Vinckeia)</taxon>
    </lineage>
</organism>
<sequence>MFSLLPFHWVH</sequence>
<comment type="caution">
    <text evidence="1">The sequence shown here is derived from an EMBL/GenBank/DDBJ whole genome shotgun (WGS) entry which is preliminary data.</text>
</comment>
<accession>Q7RH63</accession>
<dbReference type="EMBL" id="AABL01001234">
    <property type="protein sequence ID" value="EAA15946.1"/>
    <property type="molecule type" value="Genomic_DNA"/>
</dbReference>
<dbReference type="InParanoid" id="Q7RH63"/>
<evidence type="ECO:0000313" key="2">
    <source>
        <dbReference type="Proteomes" id="UP000008553"/>
    </source>
</evidence>
<evidence type="ECO:0000313" key="1">
    <source>
        <dbReference type="EMBL" id="EAA15946.1"/>
    </source>
</evidence>
<reference evidence="1 2" key="1">
    <citation type="journal article" date="2002" name="Nature">
        <title>Genome sequence and comparative analysis of the model rodent malaria parasite Plasmodium yoelii yoelii.</title>
        <authorList>
            <person name="Carlton J.M."/>
            <person name="Angiuoli S.V."/>
            <person name="Suh B.B."/>
            <person name="Kooij T.W."/>
            <person name="Pertea M."/>
            <person name="Silva J.C."/>
            <person name="Ermolaeva M.D."/>
            <person name="Allen J.E."/>
            <person name="Selengut J.D."/>
            <person name="Koo H.L."/>
            <person name="Peterson J.D."/>
            <person name="Pop M."/>
            <person name="Kosack D.S."/>
            <person name="Shumway M.F."/>
            <person name="Bidwell S.L."/>
            <person name="Shallom S.J."/>
            <person name="van Aken S.E."/>
            <person name="Riedmuller S.B."/>
            <person name="Feldblyum T.V."/>
            <person name="Cho J.K."/>
            <person name="Quackenbush J."/>
            <person name="Sedegah M."/>
            <person name="Shoaibi A."/>
            <person name="Cummings L.M."/>
            <person name="Florens L."/>
            <person name="Yates J.R."/>
            <person name="Raine J.D."/>
            <person name="Sinden R.E."/>
            <person name="Harris M.A."/>
            <person name="Cunningham D.A."/>
            <person name="Preiser P.R."/>
            <person name="Bergman L.W."/>
            <person name="Vaidya A.B."/>
            <person name="van Lin L.H."/>
            <person name="Janse C.J."/>
            <person name="Waters A.P."/>
            <person name="Smith H.O."/>
            <person name="White O.R."/>
            <person name="Salzberg S.L."/>
            <person name="Venter J.C."/>
            <person name="Fraser C.M."/>
            <person name="Hoffman S.L."/>
            <person name="Gardner M.J."/>
            <person name="Carucci D.J."/>
        </authorList>
    </citation>
    <scope>NUCLEOTIDE SEQUENCE [LARGE SCALE GENOMIC DNA]</scope>
    <source>
        <strain evidence="1 2">17XNL</strain>
    </source>
</reference>
<proteinExistence type="predicted"/>
<protein>
    <submittedName>
        <fullName evidence="1">Uncharacterized protein</fullName>
    </submittedName>
</protein>
<dbReference type="Proteomes" id="UP000008553">
    <property type="component" value="Unassembled WGS sequence"/>
</dbReference>
<name>Q7RH63_PLAYO</name>
<gene>
    <name evidence="1" type="ORF">PY04128</name>
</gene>
<keyword evidence="2" id="KW-1185">Reference proteome</keyword>